<organism evidence="1 2">
    <name type="scientific">Butyricimonas hominis</name>
    <dbReference type="NCBI Taxonomy" id="2763032"/>
    <lineage>
        <taxon>Bacteria</taxon>
        <taxon>Pseudomonadati</taxon>
        <taxon>Bacteroidota</taxon>
        <taxon>Bacteroidia</taxon>
        <taxon>Bacteroidales</taxon>
        <taxon>Odoribacteraceae</taxon>
        <taxon>Butyricimonas</taxon>
    </lineage>
</organism>
<reference evidence="1 2" key="1">
    <citation type="submission" date="2020-08" db="EMBL/GenBank/DDBJ databases">
        <title>Genome public.</title>
        <authorList>
            <person name="Liu C."/>
            <person name="Sun Q."/>
        </authorList>
    </citation>
    <scope>NUCLEOTIDE SEQUENCE [LARGE SCALE GENOMIC DNA]</scope>
    <source>
        <strain evidence="1 2">NSJ-56</strain>
    </source>
</reference>
<gene>
    <name evidence="1" type="ORF">H8S64_16375</name>
</gene>
<comment type="caution">
    <text evidence="1">The sequence shown here is derived from an EMBL/GenBank/DDBJ whole genome shotgun (WGS) entry which is preliminary data.</text>
</comment>
<dbReference type="Proteomes" id="UP000646484">
    <property type="component" value="Unassembled WGS sequence"/>
</dbReference>
<evidence type="ECO:0000313" key="2">
    <source>
        <dbReference type="Proteomes" id="UP000646484"/>
    </source>
</evidence>
<keyword evidence="2" id="KW-1185">Reference proteome</keyword>
<dbReference type="InterPro" id="IPR032299">
    <property type="entry name" value="DUF4843"/>
</dbReference>
<sequence>MKKCILFILPALLFACTEKKIPTFNDGREIFFEKFYMDEVYPGTASADSTVISYFFYPDGTRDIEIPLVVCLSGRLLTSDVTFGLKTVADGTTAVGEEYTLEPVYTFKSTTVGEDVTEVKDTVFVKIHRSARMDDAPVRLIVELVPNEMIGLGQYERCRAKIIVSTIAIKPDWWTTEVTNNLLGTYSEKKYKLFLNEIDTNAEMSARLIQERPDQAIKLVMKFKAWLSEQNPPVTEEDGSIMKVAI</sequence>
<name>A0ABR7D401_9BACT</name>
<evidence type="ECO:0000313" key="1">
    <source>
        <dbReference type="EMBL" id="MBC5622670.1"/>
    </source>
</evidence>
<dbReference type="PROSITE" id="PS51257">
    <property type="entry name" value="PROKAR_LIPOPROTEIN"/>
    <property type="match status" value="1"/>
</dbReference>
<dbReference type="Pfam" id="PF16132">
    <property type="entry name" value="DUF4843"/>
    <property type="match status" value="1"/>
</dbReference>
<dbReference type="RefSeq" id="WP_186977471.1">
    <property type="nucleotide sequence ID" value="NZ_JACOOH010000007.1"/>
</dbReference>
<dbReference type="EMBL" id="JACOOH010000007">
    <property type="protein sequence ID" value="MBC5622670.1"/>
    <property type="molecule type" value="Genomic_DNA"/>
</dbReference>
<accession>A0ABR7D401</accession>
<protein>
    <submittedName>
        <fullName evidence="1">DUF4843 domain-containing protein</fullName>
    </submittedName>
</protein>
<proteinExistence type="predicted"/>